<comment type="caution">
    <text evidence="1">The sequence shown here is derived from an EMBL/GenBank/DDBJ whole genome shotgun (WGS) entry which is preliminary data.</text>
</comment>
<sequence>MPHSDTGYYLLDSPSVMRLQADQMKKSGVYGQVFYHYWFGGRLILEEPAQMLLANRDIPMPFCFCWANENWTKRWDGNESEILLGQKYSTEDAQAFIRYLIPFFKDERYIKVDGRPVLFVYRPSHIDTAREYVAVWRRVCEEEGLQAPISSRF</sequence>
<dbReference type="Proteomes" id="UP000568486">
    <property type="component" value="Unassembled WGS sequence"/>
</dbReference>
<dbReference type="EMBL" id="JAAVLR010000001">
    <property type="protein sequence ID" value="NKC28336.1"/>
    <property type="molecule type" value="Genomic_DNA"/>
</dbReference>
<name>A0ABX1DUG1_9HYPH</name>
<accession>A0ABX1DUG1</accession>
<protein>
    <submittedName>
        <fullName evidence="1">Uncharacterized protein</fullName>
    </submittedName>
</protein>
<keyword evidence="2" id="KW-1185">Reference proteome</keyword>
<evidence type="ECO:0000313" key="2">
    <source>
        <dbReference type="Proteomes" id="UP000568486"/>
    </source>
</evidence>
<reference evidence="1 2" key="1">
    <citation type="submission" date="2020-03" db="EMBL/GenBank/DDBJ databases">
        <title>Whole genome sequencing of clinical and environmental type strains of Ochrobactrum.</title>
        <authorList>
            <person name="Dharne M."/>
        </authorList>
    </citation>
    <scope>NUCLEOTIDE SEQUENCE [LARGE SCALE GENOMIC DNA]</scope>
    <source>
        <strain evidence="1 2">DSM 22292</strain>
    </source>
</reference>
<dbReference type="PANTHER" id="PTHR41244">
    <property type="entry name" value="RHAMNAN SYNTHESIS F"/>
    <property type="match status" value="1"/>
</dbReference>
<proteinExistence type="predicted"/>
<dbReference type="Pfam" id="PF14307">
    <property type="entry name" value="Glyco_tran_WbsX"/>
    <property type="match status" value="1"/>
</dbReference>
<dbReference type="Gene3D" id="3.20.20.80">
    <property type="entry name" value="Glycosidases"/>
    <property type="match status" value="1"/>
</dbReference>
<organism evidence="1 2">
    <name type="scientific">Brucella ciceri</name>
    <dbReference type="NCBI Taxonomy" id="391287"/>
    <lineage>
        <taxon>Bacteria</taxon>
        <taxon>Pseudomonadati</taxon>
        <taxon>Pseudomonadota</taxon>
        <taxon>Alphaproteobacteria</taxon>
        <taxon>Hyphomicrobiales</taxon>
        <taxon>Brucellaceae</taxon>
        <taxon>Brucella/Ochrobactrum group</taxon>
        <taxon>Brucella</taxon>
    </lineage>
</organism>
<dbReference type="PANTHER" id="PTHR41244:SF1">
    <property type="entry name" value="GLYCOSYLTRANSFERASE"/>
    <property type="match status" value="1"/>
</dbReference>
<evidence type="ECO:0000313" key="1">
    <source>
        <dbReference type="EMBL" id="NKC28336.1"/>
    </source>
</evidence>
<dbReference type="InterPro" id="IPR032719">
    <property type="entry name" value="WbsX"/>
</dbReference>
<gene>
    <name evidence="1" type="ORF">HED52_10265</name>
</gene>